<sequence length="135" mass="14148">MAAPEPNTDRTPRFYGMCAILCLIVALMLAADVAQSSSKYGGAAWVGVGLVTVLILALTALYAACARGRLQLSQVVVSSLTLFHLSTLCVVAAVGADILIPDRDTGSLALLLPWGITYWLHNLDSSPRSSSDGQA</sequence>
<dbReference type="KEGG" id="kfl:Kfla_7006"/>
<keyword evidence="3" id="KW-1185">Reference proteome</keyword>
<reference evidence="3" key="1">
    <citation type="submission" date="2009-09" db="EMBL/GenBank/DDBJ databases">
        <title>The complete genome of Kribbella flavida DSM 17836.</title>
        <authorList>
            <consortium name="US DOE Joint Genome Institute (JGI-PGF)"/>
            <person name="Lucas S."/>
            <person name="Copeland A."/>
            <person name="Lapidus A."/>
            <person name="Glavina del Rio T."/>
            <person name="Dalin E."/>
            <person name="Tice H."/>
            <person name="Bruce D."/>
            <person name="Goodwin L."/>
            <person name="Pitluck S."/>
            <person name="Kyrpides N."/>
            <person name="Mavromatis K."/>
            <person name="Ivanova N."/>
            <person name="Saunders E."/>
            <person name="Brettin T."/>
            <person name="Detter J.C."/>
            <person name="Han C."/>
            <person name="Larimer F."/>
            <person name="Land M."/>
            <person name="Hauser L."/>
            <person name="Markowitz V."/>
            <person name="Cheng J.-F."/>
            <person name="Hugenholtz P."/>
            <person name="Woyke T."/>
            <person name="Wu D."/>
            <person name="Pukall R."/>
            <person name="Klenk H.-P."/>
            <person name="Eisen J.A."/>
        </authorList>
    </citation>
    <scope>NUCLEOTIDE SEQUENCE [LARGE SCALE GENOMIC DNA]</scope>
    <source>
        <strain evidence="3">DSM 17836 / JCM 10339 / NBRC 14399</strain>
    </source>
</reference>
<dbReference type="OrthoDB" id="3831188at2"/>
<dbReference type="RefSeq" id="WP_012924546.1">
    <property type="nucleotide sequence ID" value="NC_013729.1"/>
</dbReference>
<feature type="transmembrane region" description="Helical" evidence="1">
    <location>
        <begin position="12"/>
        <end position="31"/>
    </location>
</feature>
<dbReference type="AlphaFoldDB" id="D2Q3X2"/>
<accession>D2Q3X2</accession>
<dbReference type="EMBL" id="CP001736">
    <property type="protein sequence ID" value="ADB35994.1"/>
    <property type="molecule type" value="Genomic_DNA"/>
</dbReference>
<dbReference type="Proteomes" id="UP000007967">
    <property type="component" value="Chromosome"/>
</dbReference>
<organism evidence="2 3">
    <name type="scientific">Kribbella flavida (strain DSM 17836 / JCM 10339 / NBRC 14399)</name>
    <dbReference type="NCBI Taxonomy" id="479435"/>
    <lineage>
        <taxon>Bacteria</taxon>
        <taxon>Bacillati</taxon>
        <taxon>Actinomycetota</taxon>
        <taxon>Actinomycetes</taxon>
        <taxon>Propionibacteriales</taxon>
        <taxon>Kribbellaceae</taxon>
        <taxon>Kribbella</taxon>
    </lineage>
</organism>
<dbReference type="HOGENOM" id="CLU_1883022_0_0_11"/>
<evidence type="ECO:0000256" key="1">
    <source>
        <dbReference type="SAM" id="Phobius"/>
    </source>
</evidence>
<feature type="transmembrane region" description="Helical" evidence="1">
    <location>
        <begin position="75"/>
        <end position="99"/>
    </location>
</feature>
<keyword evidence="1" id="KW-0812">Transmembrane</keyword>
<name>D2Q3X2_KRIFD</name>
<keyword evidence="1" id="KW-1133">Transmembrane helix</keyword>
<feature type="transmembrane region" description="Helical" evidence="1">
    <location>
        <begin position="43"/>
        <end position="63"/>
    </location>
</feature>
<keyword evidence="1" id="KW-0472">Membrane</keyword>
<dbReference type="STRING" id="479435.Kfla_7006"/>
<evidence type="ECO:0000313" key="2">
    <source>
        <dbReference type="EMBL" id="ADB35994.1"/>
    </source>
</evidence>
<reference evidence="2 3" key="2">
    <citation type="journal article" date="2010" name="Stand. Genomic Sci.">
        <title>Complete genome sequence of Kribbella flavida type strain (IFO 14399).</title>
        <authorList>
            <person name="Pukall R."/>
            <person name="Lapidus A."/>
            <person name="Glavina Del Rio T."/>
            <person name="Copeland A."/>
            <person name="Tice H."/>
            <person name="Cheng J.-F."/>
            <person name="Lucas S."/>
            <person name="Chen F."/>
            <person name="Nolan M."/>
            <person name="LaButti K."/>
            <person name="Pati A."/>
            <person name="Ivanova N."/>
            <person name="Mavrommatis K."/>
            <person name="Mikhailova N."/>
            <person name="Pitluck S."/>
            <person name="Bruce D."/>
            <person name="Goodwin L."/>
            <person name="Land M."/>
            <person name="Hauser L."/>
            <person name="Chang Y.-J."/>
            <person name="Jeffries C.D."/>
            <person name="Chen A."/>
            <person name="Palaniappan K."/>
            <person name="Chain P."/>
            <person name="Rohde M."/>
            <person name="Goeker M."/>
            <person name="Bristow J."/>
            <person name="Eisen J.A."/>
            <person name="Markowitz V."/>
            <person name="Hugenholtz P."/>
            <person name="Kyrpides N.C."/>
            <person name="Klenk H.-P."/>
            <person name="Brettin T."/>
        </authorList>
    </citation>
    <scope>NUCLEOTIDE SEQUENCE [LARGE SCALE GENOMIC DNA]</scope>
    <source>
        <strain evidence="3">DSM 17836 / JCM 10339 / NBRC 14399</strain>
    </source>
</reference>
<evidence type="ECO:0000313" key="3">
    <source>
        <dbReference type="Proteomes" id="UP000007967"/>
    </source>
</evidence>
<protein>
    <submittedName>
        <fullName evidence="2">Uncharacterized protein</fullName>
    </submittedName>
</protein>
<gene>
    <name evidence="2" type="ordered locus">Kfla_7006</name>
</gene>
<proteinExistence type="predicted"/>